<dbReference type="AlphaFoldDB" id="A0A0C1IQZ6"/>
<dbReference type="EMBL" id="JSVC01000027">
    <property type="protein sequence ID" value="KIC92894.1"/>
    <property type="molecule type" value="Genomic_DNA"/>
</dbReference>
<evidence type="ECO:0000259" key="1">
    <source>
        <dbReference type="SMART" id="SM00450"/>
    </source>
</evidence>
<dbReference type="InterPro" id="IPR036873">
    <property type="entry name" value="Rhodanese-like_dom_sf"/>
</dbReference>
<comment type="caution">
    <text evidence="2">The sequence shown here is derived from an EMBL/GenBank/DDBJ whole genome shotgun (WGS) entry which is preliminary data.</text>
</comment>
<name>A0A0C1IQZ6_9BACT</name>
<dbReference type="InterPro" id="IPR050229">
    <property type="entry name" value="GlpE_sulfurtransferase"/>
</dbReference>
<feature type="domain" description="Rhodanese" evidence="1">
    <location>
        <begin position="4"/>
        <end position="95"/>
    </location>
</feature>
<dbReference type="Gene3D" id="3.40.250.10">
    <property type="entry name" value="Rhodanese-like domain"/>
    <property type="match status" value="1"/>
</dbReference>
<dbReference type="PANTHER" id="PTHR43031:SF1">
    <property type="entry name" value="PYRIDINE NUCLEOTIDE-DISULPHIDE OXIDOREDUCTASE"/>
    <property type="match status" value="1"/>
</dbReference>
<sequence>MRQITASELMEALNSDRPPVLIDVREDYEHEDFNIGGSNIPLGEILRHAQEIPGDETVVVYCKRGIRSAIAIQRLQEKYGFTNLLNLQGGIMEWPV</sequence>
<keyword evidence="3" id="KW-1185">Reference proteome</keyword>
<organism evidence="2 3">
    <name type="scientific">Flavihumibacter solisilvae</name>
    <dbReference type="NCBI Taxonomy" id="1349421"/>
    <lineage>
        <taxon>Bacteria</taxon>
        <taxon>Pseudomonadati</taxon>
        <taxon>Bacteroidota</taxon>
        <taxon>Chitinophagia</taxon>
        <taxon>Chitinophagales</taxon>
        <taxon>Chitinophagaceae</taxon>
        <taxon>Flavihumibacter</taxon>
    </lineage>
</organism>
<dbReference type="STRING" id="1349421.OI18_20270"/>
<dbReference type="InterPro" id="IPR001763">
    <property type="entry name" value="Rhodanese-like_dom"/>
</dbReference>
<dbReference type="Pfam" id="PF00581">
    <property type="entry name" value="Rhodanese"/>
    <property type="match status" value="1"/>
</dbReference>
<dbReference type="Proteomes" id="UP000031408">
    <property type="component" value="Unassembled WGS sequence"/>
</dbReference>
<dbReference type="CDD" id="cd00158">
    <property type="entry name" value="RHOD"/>
    <property type="match status" value="1"/>
</dbReference>
<evidence type="ECO:0000313" key="2">
    <source>
        <dbReference type="EMBL" id="KIC92894.1"/>
    </source>
</evidence>
<protein>
    <recommendedName>
        <fullName evidence="1">Rhodanese domain-containing protein</fullName>
    </recommendedName>
</protein>
<proteinExistence type="predicted"/>
<dbReference type="PANTHER" id="PTHR43031">
    <property type="entry name" value="FAD-DEPENDENT OXIDOREDUCTASE"/>
    <property type="match status" value="1"/>
</dbReference>
<dbReference type="SUPFAM" id="SSF52821">
    <property type="entry name" value="Rhodanese/Cell cycle control phosphatase"/>
    <property type="match status" value="1"/>
</dbReference>
<dbReference type="SMART" id="SM00450">
    <property type="entry name" value="RHOD"/>
    <property type="match status" value="1"/>
</dbReference>
<gene>
    <name evidence="2" type="ORF">OI18_20270</name>
</gene>
<evidence type="ECO:0000313" key="3">
    <source>
        <dbReference type="Proteomes" id="UP000031408"/>
    </source>
</evidence>
<reference evidence="2 3" key="1">
    <citation type="submission" date="2014-11" db="EMBL/GenBank/DDBJ databases">
        <title>Genome sequence of Flavihumibacter solisilvae 3-3.</title>
        <authorList>
            <person name="Zhou G."/>
            <person name="Li M."/>
            <person name="Wang G."/>
        </authorList>
    </citation>
    <scope>NUCLEOTIDE SEQUENCE [LARGE SCALE GENOMIC DNA]</scope>
    <source>
        <strain evidence="2 3">3-3</strain>
    </source>
</reference>
<accession>A0A0C1IQZ6</accession>